<feature type="domain" description="FAD-dependent urate hydroxylase HpyO/Asp monooxygenase CreE-like FAD/NAD(P)-binding" evidence="1">
    <location>
        <begin position="5"/>
        <end position="146"/>
    </location>
</feature>
<dbReference type="Pfam" id="PF13454">
    <property type="entry name" value="NAD_binding_9"/>
    <property type="match status" value="1"/>
</dbReference>
<evidence type="ECO:0000313" key="2">
    <source>
        <dbReference type="EMBL" id="RIX28683.1"/>
    </source>
</evidence>
<name>A0A3A1TWR4_9MICO</name>
<accession>A0A3A1TWR4</accession>
<dbReference type="AlphaFoldDB" id="A0A3A1TWR4"/>
<dbReference type="EMBL" id="QXTG01000002">
    <property type="protein sequence ID" value="RIX28683.1"/>
    <property type="molecule type" value="Genomic_DNA"/>
</dbReference>
<reference evidence="3" key="1">
    <citation type="submission" date="2018-09" db="EMBL/GenBank/DDBJ databases">
        <authorList>
            <person name="Kim I."/>
        </authorList>
    </citation>
    <scope>NUCLEOTIDE SEQUENCE [LARGE SCALE GENOMIC DNA]</scope>
    <source>
        <strain evidence="3">DD4a</strain>
    </source>
</reference>
<dbReference type="PANTHER" id="PTHR40254:SF1">
    <property type="entry name" value="BLR0577 PROTEIN"/>
    <property type="match status" value="1"/>
</dbReference>
<dbReference type="RefSeq" id="WP_119482993.1">
    <property type="nucleotide sequence ID" value="NZ_QXTG01000002.1"/>
</dbReference>
<evidence type="ECO:0000259" key="1">
    <source>
        <dbReference type="Pfam" id="PF13454"/>
    </source>
</evidence>
<dbReference type="PRINTS" id="PR00368">
    <property type="entry name" value="FADPNR"/>
</dbReference>
<dbReference type="SUPFAM" id="SSF51905">
    <property type="entry name" value="FAD/NAD(P)-binding domain"/>
    <property type="match status" value="1"/>
</dbReference>
<organism evidence="2 3">
    <name type="scientific">Amnibacterium setariae</name>
    <dbReference type="NCBI Taxonomy" id="2306585"/>
    <lineage>
        <taxon>Bacteria</taxon>
        <taxon>Bacillati</taxon>
        <taxon>Actinomycetota</taxon>
        <taxon>Actinomycetes</taxon>
        <taxon>Micrococcales</taxon>
        <taxon>Microbacteriaceae</taxon>
        <taxon>Amnibacterium</taxon>
    </lineage>
</organism>
<gene>
    <name evidence="2" type="ORF">D1781_14900</name>
</gene>
<sequence>MTRMVVVGGGASAVLTAAAATRHEGVEEVVLVERSPRPGPGLAYGAAAPHHRLNSPAGRMSAWEDDPAHFLAWSAGTTEPQGAADFSPRRFYGDYLEAVLRALPRVRVVRGEAVGLERGVDRADTRVRLADGDALRADAVVLALGNPPPSGRAADLAAAGTRVVRDPWAPGALDGLGRDVLLIGTGLTTVDVATSLARADPAVRLTATSRHLLLPRVHLDEPQPAGPGIAGEPRRLADVIHGFRDRLRAAETAGTAWQAEVDGVRPQVNRLWAALPSADRVRFVRHVSRHWEVHRHRMSPVVAAELQALLDGGRLVLGAPVGAYDAVVDCTGPRPVASRGWNPLVDDLLARGAARPDALGIGFEVDAEGRVRTASGAVDDRLLVVGPARRGSQWESTAIPEIRAHATAVAGAVARLR</sequence>
<dbReference type="OrthoDB" id="101972at2"/>
<proteinExistence type="predicted"/>
<keyword evidence="3" id="KW-1185">Reference proteome</keyword>
<dbReference type="InterPro" id="IPR036188">
    <property type="entry name" value="FAD/NAD-bd_sf"/>
</dbReference>
<dbReference type="Gene3D" id="3.50.50.60">
    <property type="entry name" value="FAD/NAD(P)-binding domain"/>
    <property type="match status" value="1"/>
</dbReference>
<comment type="caution">
    <text evidence="2">The sequence shown here is derived from an EMBL/GenBank/DDBJ whole genome shotgun (WGS) entry which is preliminary data.</text>
</comment>
<dbReference type="PANTHER" id="PTHR40254">
    <property type="entry name" value="BLR0577 PROTEIN"/>
    <property type="match status" value="1"/>
</dbReference>
<dbReference type="Proteomes" id="UP000265742">
    <property type="component" value="Unassembled WGS sequence"/>
</dbReference>
<evidence type="ECO:0000313" key="3">
    <source>
        <dbReference type="Proteomes" id="UP000265742"/>
    </source>
</evidence>
<protein>
    <submittedName>
        <fullName evidence="2">FAD-dependent oxidoreductase</fullName>
    </submittedName>
</protein>
<dbReference type="InterPro" id="IPR052189">
    <property type="entry name" value="L-asp_N-monooxygenase_NS-form"/>
</dbReference>
<dbReference type="InterPro" id="IPR038732">
    <property type="entry name" value="HpyO/CreE_NAD-binding"/>
</dbReference>